<sequence>MPERIAVIGLGYVGLPTALLFAGAGVDVLGVDINPELVAALNAGQCPVEEPGLPELLKEVRATGRFRVTRQLESRDVYIITVPTPLDRETGGSDLTAVRKAAEAVAEVAQPGQMVILESTVPPGTLERLVRPIIESRVEGLDYVFSPERVLPGRILIELPGNPRLIGAASPRAAERARALYATFVRGEIRITDPTTAELVKLMENTYRDVNIALANEFALAAERVGVNVWEAIELANLHPRVNIHRPGPGVGGHCIAVDPWFIVERAPLATALIRQARTTNDRMPVVVAERVEELTVGRRPGRGPAGGEAGDEFRAAAGDGFRAAAGHGSGVATGDGAGTAGAAPGGEAGPSPAAPAAANGAPGALRSGGIRPGGVKVGLLGLAYKGNSDDSRESPAYVLARILRSRGFDVVAYDPLVRRGPLPSATLEETARGAHILVLVTDHDRFREIDPAAVRELVARPVLLDTRNHLDHQRWRAAGFEVHVLGDGKVRWAWSGAAGAAGPAAAGPEAAGAGVAGAAGHLAGTGSPGSGTLHRG</sequence>
<dbReference type="eggNOG" id="COG0677">
    <property type="taxonomic scope" value="Bacteria"/>
</dbReference>
<organism evidence="7 8">
    <name type="scientific">Thermaerobacter subterraneus DSM 13965</name>
    <dbReference type="NCBI Taxonomy" id="867903"/>
    <lineage>
        <taxon>Bacteria</taxon>
        <taxon>Bacillati</taxon>
        <taxon>Bacillota</taxon>
        <taxon>Clostridia</taxon>
        <taxon>Eubacteriales</taxon>
        <taxon>Clostridiales Family XVII. Incertae Sedis</taxon>
        <taxon>Thermaerobacter</taxon>
    </lineage>
</organism>
<dbReference type="GO" id="GO:0016628">
    <property type="term" value="F:oxidoreductase activity, acting on the CH-CH group of donors, NAD or NADP as acceptor"/>
    <property type="evidence" value="ECO:0007669"/>
    <property type="project" value="InterPro"/>
</dbReference>
<feature type="region of interest" description="Disordered" evidence="5">
    <location>
        <begin position="336"/>
        <end position="368"/>
    </location>
</feature>
<comment type="caution">
    <text evidence="7">The sequence shown here is derived from an EMBL/GenBank/DDBJ whole genome shotgun (WGS) entry which is preliminary data.</text>
</comment>
<name>K6NZ94_9FIRM</name>
<dbReference type="Proteomes" id="UP000005710">
    <property type="component" value="Unassembled WGS sequence"/>
</dbReference>
<dbReference type="InterPro" id="IPR036220">
    <property type="entry name" value="UDP-Glc/GDP-Man_DH_C_sf"/>
</dbReference>
<dbReference type="PANTHER" id="PTHR43491">
    <property type="entry name" value="UDP-N-ACETYL-D-MANNOSAMINE DEHYDROGENASE"/>
    <property type="match status" value="1"/>
</dbReference>
<comment type="similarity">
    <text evidence="1 4">Belongs to the UDP-glucose/GDP-mannose dehydrogenase family.</text>
</comment>
<dbReference type="SMART" id="SM00984">
    <property type="entry name" value="UDPG_MGDP_dh_C"/>
    <property type="match status" value="1"/>
</dbReference>
<evidence type="ECO:0000313" key="8">
    <source>
        <dbReference type="Proteomes" id="UP000005710"/>
    </source>
</evidence>
<dbReference type="Pfam" id="PF03720">
    <property type="entry name" value="UDPG_MGDP_dh_C"/>
    <property type="match status" value="1"/>
</dbReference>
<evidence type="ECO:0000256" key="4">
    <source>
        <dbReference type="PIRNR" id="PIRNR000124"/>
    </source>
</evidence>
<protein>
    <submittedName>
        <fullName evidence="7">Nucleotide sugar dehydrogenase</fullName>
    </submittedName>
</protein>
<dbReference type="SUPFAM" id="SSF52413">
    <property type="entry name" value="UDP-glucose/GDP-mannose dehydrogenase C-terminal domain"/>
    <property type="match status" value="1"/>
</dbReference>
<dbReference type="Pfam" id="PF03721">
    <property type="entry name" value="UDPG_MGDP_dh_N"/>
    <property type="match status" value="1"/>
</dbReference>
<reference evidence="7" key="2">
    <citation type="submission" date="2012-10" db="EMBL/GenBank/DDBJ databases">
        <title>Improved high-quality draft of Thermaerobacter subterraneus C21, DSM 13965.</title>
        <authorList>
            <consortium name="DOE Joint Genome Institute"/>
            <person name="Eisen J."/>
            <person name="Huntemann M."/>
            <person name="Wei C.-L."/>
            <person name="Han J."/>
            <person name="Detter J.C."/>
            <person name="Han C."/>
            <person name="Tapia R."/>
            <person name="Chen A."/>
            <person name="Kyrpides N."/>
            <person name="Mavromatis K."/>
            <person name="Markowitz V."/>
            <person name="Szeto E."/>
            <person name="Ivanova N."/>
            <person name="Mikhailova N."/>
            <person name="Ovchinnikova G."/>
            <person name="Pagani I."/>
            <person name="Pati A."/>
            <person name="Goodwin L."/>
            <person name="Nordberg H.P."/>
            <person name="Cantor M.N."/>
            <person name="Hua S.X."/>
            <person name="Woyke T."/>
            <person name="Eisen J."/>
            <person name="Klenk H.-P."/>
        </authorList>
    </citation>
    <scope>NUCLEOTIDE SEQUENCE [LARGE SCALE GENOMIC DNA]</scope>
    <source>
        <strain evidence="7">DSM 13965</strain>
    </source>
</reference>
<feature type="compositionally biased region" description="Gly residues" evidence="5">
    <location>
        <begin position="336"/>
        <end position="349"/>
    </location>
</feature>
<dbReference type="STRING" id="867903.ThesuDRAFT_01919"/>
<dbReference type="InterPro" id="IPR028359">
    <property type="entry name" value="UDP_ManNAc/GlcNAc_DH"/>
</dbReference>
<feature type="compositionally biased region" description="Low complexity" evidence="5">
    <location>
        <begin position="350"/>
        <end position="365"/>
    </location>
</feature>
<keyword evidence="3" id="KW-0520">NAD</keyword>
<dbReference type="EMBL" id="AENY02000003">
    <property type="protein sequence ID" value="EKP94190.1"/>
    <property type="molecule type" value="Genomic_DNA"/>
</dbReference>
<dbReference type="InterPro" id="IPR001732">
    <property type="entry name" value="UDP-Glc/GDP-Man_DH_N"/>
</dbReference>
<evidence type="ECO:0000256" key="5">
    <source>
        <dbReference type="SAM" id="MobiDB-lite"/>
    </source>
</evidence>
<gene>
    <name evidence="7" type="ORF">ThesuDRAFT_01919</name>
</gene>
<dbReference type="SUPFAM" id="SSF51735">
    <property type="entry name" value="NAD(P)-binding Rossmann-fold domains"/>
    <property type="match status" value="1"/>
</dbReference>
<evidence type="ECO:0000256" key="3">
    <source>
        <dbReference type="ARBA" id="ARBA00023027"/>
    </source>
</evidence>
<keyword evidence="8" id="KW-1185">Reference proteome</keyword>
<dbReference type="Pfam" id="PF00984">
    <property type="entry name" value="UDPG_MGDP_dh"/>
    <property type="match status" value="1"/>
</dbReference>
<dbReference type="InterPro" id="IPR008927">
    <property type="entry name" value="6-PGluconate_DH-like_C_sf"/>
</dbReference>
<dbReference type="InterPro" id="IPR017476">
    <property type="entry name" value="UDP-Glc/GDP-Man"/>
</dbReference>
<dbReference type="AlphaFoldDB" id="K6NZ94"/>
<dbReference type="PIRSF" id="PIRSF500136">
    <property type="entry name" value="UDP_ManNAc_DH"/>
    <property type="match status" value="1"/>
</dbReference>
<dbReference type="PANTHER" id="PTHR43491:SF2">
    <property type="entry name" value="UDP-N-ACETYL-D-MANNOSAMINE DEHYDROGENASE"/>
    <property type="match status" value="1"/>
</dbReference>
<dbReference type="InterPro" id="IPR014027">
    <property type="entry name" value="UDP-Glc/GDP-Man_DH_C"/>
</dbReference>
<dbReference type="InterPro" id="IPR036291">
    <property type="entry name" value="NAD(P)-bd_dom_sf"/>
</dbReference>
<reference evidence="7" key="1">
    <citation type="submission" date="2010-10" db="EMBL/GenBank/DDBJ databases">
        <authorList>
            <consortium name="US DOE Joint Genome Institute (JGI-PGF)"/>
            <person name="Lucas S."/>
            <person name="Copeland A."/>
            <person name="Lapidus A."/>
            <person name="Bruce D."/>
            <person name="Goodwin L."/>
            <person name="Pitluck S."/>
            <person name="Kyrpides N."/>
            <person name="Mavromatis K."/>
            <person name="Detter J.C."/>
            <person name="Han C."/>
            <person name="Land M."/>
            <person name="Hauser L."/>
            <person name="Markowitz V."/>
            <person name="Cheng J.-F."/>
            <person name="Hugenholtz P."/>
            <person name="Woyke T."/>
            <person name="Wu D."/>
            <person name="Pukall R."/>
            <person name="Wahrenburg C."/>
            <person name="Brambilla E."/>
            <person name="Klenk H.-P."/>
            <person name="Eisen J.A."/>
        </authorList>
    </citation>
    <scope>NUCLEOTIDE SEQUENCE [LARGE SCALE GENOMIC DNA]</scope>
    <source>
        <strain evidence="7">DSM 13965</strain>
    </source>
</reference>
<dbReference type="NCBIfam" id="TIGR03026">
    <property type="entry name" value="NDP-sugDHase"/>
    <property type="match status" value="1"/>
</dbReference>
<dbReference type="Gene3D" id="3.40.50.720">
    <property type="entry name" value="NAD(P)-binding Rossmann-like Domain"/>
    <property type="match status" value="3"/>
</dbReference>
<dbReference type="InterPro" id="IPR014026">
    <property type="entry name" value="UDP-Glc/GDP-Man_DH_dimer"/>
</dbReference>
<evidence type="ECO:0000313" key="7">
    <source>
        <dbReference type="EMBL" id="EKP94190.1"/>
    </source>
</evidence>
<evidence type="ECO:0000259" key="6">
    <source>
        <dbReference type="SMART" id="SM00984"/>
    </source>
</evidence>
<dbReference type="PIRSF" id="PIRSF000124">
    <property type="entry name" value="UDPglc_GDPman_dh"/>
    <property type="match status" value="1"/>
</dbReference>
<dbReference type="GO" id="GO:0016616">
    <property type="term" value="F:oxidoreductase activity, acting on the CH-OH group of donors, NAD or NADP as acceptor"/>
    <property type="evidence" value="ECO:0007669"/>
    <property type="project" value="InterPro"/>
</dbReference>
<evidence type="ECO:0000256" key="2">
    <source>
        <dbReference type="ARBA" id="ARBA00023002"/>
    </source>
</evidence>
<keyword evidence="2" id="KW-0560">Oxidoreductase</keyword>
<evidence type="ECO:0000256" key="1">
    <source>
        <dbReference type="ARBA" id="ARBA00006601"/>
    </source>
</evidence>
<dbReference type="RefSeq" id="WP_006904196.1">
    <property type="nucleotide sequence ID" value="NZ_JH976535.1"/>
</dbReference>
<dbReference type="GO" id="GO:0000271">
    <property type="term" value="P:polysaccharide biosynthetic process"/>
    <property type="evidence" value="ECO:0007669"/>
    <property type="project" value="InterPro"/>
</dbReference>
<dbReference type="SUPFAM" id="SSF48179">
    <property type="entry name" value="6-phosphogluconate dehydrogenase C-terminal domain-like"/>
    <property type="match status" value="1"/>
</dbReference>
<proteinExistence type="inferred from homology"/>
<dbReference type="HOGENOM" id="CLU_023810_3_2_9"/>
<accession>K6NZ94</accession>
<feature type="domain" description="UDP-glucose/GDP-mannose dehydrogenase C-terminal" evidence="6">
    <location>
        <begin position="379"/>
        <end position="473"/>
    </location>
</feature>
<dbReference type="GO" id="GO:0051287">
    <property type="term" value="F:NAD binding"/>
    <property type="evidence" value="ECO:0007669"/>
    <property type="project" value="InterPro"/>
</dbReference>